<sequence length="444" mass="48746">MCCQTLDCVTCYSYRLCTMPMRDSLPLLLCNCCVLLLFHQVKGQGHVGWRQAHSPSGDEGNPNLRCMYKWRRSKERGRMGPWLKFHGLRCDPGWEGQECDMCVRMPGCVHGSCHQPWQCNCQPGWAGRFCDKDIHVCTNEAPCQNGATCYTNISGEYTCLCPDNFHGRNCEHKTGLCYRSGRSPCKNGGQCEDSSGHALELSCRCLAGFTGPRCETNIDDCLMRPCANGATCQDGINRFSCVCPGGFEGRFCTVNLNDCASQPCLNGGRCLDGAGTFHCLCTTGFTGRTCDIQRVPENHATIRSSQEWPGGGGEGAGVTQARPDQITARANHTQSYRPPKISVKEVVTWRGSSGLSEVQLIIVLVLGGMTLAVVALTAVFVLRGHRQGGCRWSPAPRPDQQGCRDTQSPRQSRLMAGEPECKISYLHTPTTPELEKKKLNTVVI</sequence>
<accession>A0ACC2HFJ8</accession>
<protein>
    <submittedName>
        <fullName evidence="1">Uncharacterized protein</fullName>
    </submittedName>
</protein>
<reference evidence="1" key="1">
    <citation type="submission" date="2021-05" db="EMBL/GenBank/DDBJ databases">
        <authorList>
            <person name="Pan Q."/>
            <person name="Jouanno E."/>
            <person name="Zahm M."/>
            <person name="Klopp C."/>
            <person name="Cabau C."/>
            <person name="Louis A."/>
            <person name="Berthelot C."/>
            <person name="Parey E."/>
            <person name="Roest Crollius H."/>
            <person name="Montfort J."/>
            <person name="Robinson-Rechavi M."/>
            <person name="Bouchez O."/>
            <person name="Lampietro C."/>
            <person name="Lopez Roques C."/>
            <person name="Donnadieu C."/>
            <person name="Postlethwait J."/>
            <person name="Bobe J."/>
            <person name="Dillon D."/>
            <person name="Chandos A."/>
            <person name="von Hippel F."/>
            <person name="Guiguen Y."/>
        </authorList>
    </citation>
    <scope>NUCLEOTIDE SEQUENCE</scope>
    <source>
        <strain evidence="1">YG-Jan2019</strain>
    </source>
</reference>
<organism evidence="1 2">
    <name type="scientific">Dallia pectoralis</name>
    <name type="common">Alaska blackfish</name>
    <dbReference type="NCBI Taxonomy" id="75939"/>
    <lineage>
        <taxon>Eukaryota</taxon>
        <taxon>Metazoa</taxon>
        <taxon>Chordata</taxon>
        <taxon>Craniata</taxon>
        <taxon>Vertebrata</taxon>
        <taxon>Euteleostomi</taxon>
        <taxon>Actinopterygii</taxon>
        <taxon>Neopterygii</taxon>
        <taxon>Teleostei</taxon>
        <taxon>Protacanthopterygii</taxon>
        <taxon>Esociformes</taxon>
        <taxon>Umbridae</taxon>
        <taxon>Dallia</taxon>
    </lineage>
</organism>
<name>A0ACC2HFJ8_DALPE</name>
<keyword evidence="2" id="KW-1185">Reference proteome</keyword>
<evidence type="ECO:0000313" key="2">
    <source>
        <dbReference type="Proteomes" id="UP001157502"/>
    </source>
</evidence>
<proteinExistence type="predicted"/>
<dbReference type="EMBL" id="CM055730">
    <property type="protein sequence ID" value="KAJ8014273.1"/>
    <property type="molecule type" value="Genomic_DNA"/>
</dbReference>
<evidence type="ECO:0000313" key="1">
    <source>
        <dbReference type="EMBL" id="KAJ8014273.1"/>
    </source>
</evidence>
<gene>
    <name evidence="1" type="ORF">DPEC_G00038550</name>
</gene>
<comment type="caution">
    <text evidence="1">The sequence shown here is derived from an EMBL/GenBank/DDBJ whole genome shotgun (WGS) entry which is preliminary data.</text>
</comment>
<dbReference type="Proteomes" id="UP001157502">
    <property type="component" value="Chromosome 3"/>
</dbReference>